<name>V2XH58_MONRO</name>
<protein>
    <submittedName>
        <fullName evidence="1">Uncharacterized protein</fullName>
    </submittedName>
</protein>
<organism evidence="1 2">
    <name type="scientific">Moniliophthora roreri (strain MCA 2997)</name>
    <name type="common">Cocoa frosty pod rot fungus</name>
    <name type="synonym">Crinipellis roreri</name>
    <dbReference type="NCBI Taxonomy" id="1381753"/>
    <lineage>
        <taxon>Eukaryota</taxon>
        <taxon>Fungi</taxon>
        <taxon>Dikarya</taxon>
        <taxon>Basidiomycota</taxon>
        <taxon>Agaricomycotina</taxon>
        <taxon>Agaricomycetes</taxon>
        <taxon>Agaricomycetidae</taxon>
        <taxon>Agaricales</taxon>
        <taxon>Marasmiineae</taxon>
        <taxon>Marasmiaceae</taxon>
        <taxon>Moniliophthora</taxon>
    </lineage>
</organism>
<reference evidence="1 2" key="1">
    <citation type="journal article" date="2014" name="BMC Genomics">
        <title>Genome and secretome analysis of the hemibiotrophic fungal pathogen, Moniliophthora roreri, which causes frosty pod rot disease of cacao: mechanisms of the biotrophic and necrotrophic phases.</title>
        <authorList>
            <person name="Meinhardt L.W."/>
            <person name="Costa G.G.L."/>
            <person name="Thomazella D.P.T."/>
            <person name="Teixeira P.J.P.L."/>
            <person name="Carazzolle M.F."/>
            <person name="Schuster S.C."/>
            <person name="Carlson J.E."/>
            <person name="Guiltinan M.J."/>
            <person name="Mieczkowski P."/>
            <person name="Farmer A."/>
            <person name="Ramaraj T."/>
            <person name="Crozier J."/>
            <person name="Davis R.E."/>
            <person name="Shao J."/>
            <person name="Melnick R.L."/>
            <person name="Pereira G.A.G."/>
            <person name="Bailey B.A."/>
        </authorList>
    </citation>
    <scope>NUCLEOTIDE SEQUENCE [LARGE SCALE GENOMIC DNA]</scope>
    <source>
        <strain evidence="1 2">MCA 2997</strain>
    </source>
</reference>
<keyword evidence="2" id="KW-1185">Reference proteome</keyword>
<dbReference type="Proteomes" id="UP000017559">
    <property type="component" value="Unassembled WGS sequence"/>
</dbReference>
<evidence type="ECO:0000313" key="2">
    <source>
        <dbReference type="Proteomes" id="UP000017559"/>
    </source>
</evidence>
<gene>
    <name evidence="1" type="ORF">Moror_10561</name>
</gene>
<dbReference type="EMBL" id="AWSO01000319">
    <property type="protein sequence ID" value="ESK91835.1"/>
    <property type="molecule type" value="Genomic_DNA"/>
</dbReference>
<proteinExistence type="predicted"/>
<dbReference type="KEGG" id="mrr:Moror_10561"/>
<dbReference type="HOGENOM" id="CLU_1215054_0_0_1"/>
<sequence>MSLNHHHTFRDDLDGIRSKRSPPIEDLKVSDWQVLLVRLGSVFGASGSPAPCKWVLVRLKAQPVGFKDLRSDRRLGCKILMDSANSESKGDLPNKGDGALLDIRVQLFRKTYSIPTTHNLVTVKKVGARLIAVIFEEYHRLNDLSYLFDGAGLCERGFPPYIITQMYSWRCLPVSSLAQSSSSPSCITRGCWSCLISTQASVLAYRSCEWSITTQTIFRADCSRKLRI</sequence>
<evidence type="ECO:0000313" key="1">
    <source>
        <dbReference type="EMBL" id="ESK91835.1"/>
    </source>
</evidence>
<comment type="caution">
    <text evidence="1">The sequence shown here is derived from an EMBL/GenBank/DDBJ whole genome shotgun (WGS) entry which is preliminary data.</text>
</comment>
<accession>V2XH58</accession>
<dbReference type="AlphaFoldDB" id="V2XH58"/>